<comment type="similarity">
    <text evidence="7">Belongs to the protein kinase superfamily. Ser/Thr protein kinase family. CDPK subfamily.</text>
</comment>
<reference evidence="12" key="1">
    <citation type="submission" date="2023-10" db="EMBL/GenBank/DDBJ databases">
        <authorList>
            <person name="Chen Y."/>
            <person name="Shah S."/>
            <person name="Dougan E. K."/>
            <person name="Thang M."/>
            <person name="Chan C."/>
        </authorList>
    </citation>
    <scope>NUCLEOTIDE SEQUENCE [LARGE SCALE GENOMIC DNA]</scope>
</reference>
<keyword evidence="4 8" id="KW-0547">Nucleotide-binding</keyword>
<evidence type="ECO:0000256" key="3">
    <source>
        <dbReference type="ARBA" id="ARBA00022679"/>
    </source>
</evidence>
<dbReference type="InterPro" id="IPR050205">
    <property type="entry name" value="CDPK_Ser/Thr_kinases"/>
</dbReference>
<feature type="region of interest" description="Disordered" evidence="9">
    <location>
        <begin position="512"/>
        <end position="542"/>
    </location>
</feature>
<feature type="domain" description="EF-hand" evidence="11">
    <location>
        <begin position="430"/>
        <end position="465"/>
    </location>
</feature>
<evidence type="ECO:0000256" key="5">
    <source>
        <dbReference type="ARBA" id="ARBA00022777"/>
    </source>
</evidence>
<dbReference type="Gene3D" id="3.30.200.20">
    <property type="entry name" value="Phosphorylase Kinase, domain 1"/>
    <property type="match status" value="1"/>
</dbReference>
<accession>A0ABN9RC50</accession>
<evidence type="ECO:0000256" key="4">
    <source>
        <dbReference type="ARBA" id="ARBA00022741"/>
    </source>
</evidence>
<dbReference type="InterPro" id="IPR017441">
    <property type="entry name" value="Protein_kinase_ATP_BS"/>
</dbReference>
<dbReference type="InterPro" id="IPR000719">
    <property type="entry name" value="Prot_kinase_dom"/>
</dbReference>
<feature type="domain" description="Protein kinase" evidence="10">
    <location>
        <begin position="60"/>
        <end position="317"/>
    </location>
</feature>
<dbReference type="PROSITE" id="PS00107">
    <property type="entry name" value="PROTEIN_KINASE_ATP"/>
    <property type="match status" value="1"/>
</dbReference>
<sequence>MGCAGSNDSKASAYKAGNAPMATLKVDPTSDLVKLWTKSGKIAVSGRYHFFPKEMRDDYTVMSTVLGTGLSGEIKLAVEKGKPGGAKYAVKALKLTNIGADKLNELRSEVDVFLCMDHPHVVRLYDVYEGADFLHLVMECMEGGELFDRVVELKIFNEALAAEAVKQMLLALNYIHHHDMIHRDIKLENFLYDKKGSNHLKLIDFGFSKIGDINTKMQATCGTLSYVAPEVLLKSYDKQCDLWSLGVIVFVLLVGHLPFSGSDEEQRKNISEGRFAIKPDLWSKVSKDAQKFTLQGLLQMDPTKRLTAAQALEHKWIKARQKKHREIDNGVADALRSFGQASKFRRCCMEMMAWSLTNEERSQVRDAFIAMDESKQGTIRLVDLKKILQDKFDIPDEEVLSIFQSLDVSHDEEIHYSDFLAAMVGYRIQMHDEHLQAAFKRFDKDSSGYISLDNLQEVLGESYEGESMSSLLSEADVLCDGKISYPEFVSYLTGRPLEQQLIGASIVDQELKNPGSPSTSISKASAGYKKQLSMKINSEEPQ</sequence>
<evidence type="ECO:0000256" key="8">
    <source>
        <dbReference type="PROSITE-ProRule" id="PRU10141"/>
    </source>
</evidence>
<evidence type="ECO:0000259" key="10">
    <source>
        <dbReference type="PROSITE" id="PS50011"/>
    </source>
</evidence>
<keyword evidence="5" id="KW-0418">Kinase</keyword>
<evidence type="ECO:0000256" key="7">
    <source>
        <dbReference type="ARBA" id="ARBA00024334"/>
    </source>
</evidence>
<evidence type="ECO:0000313" key="12">
    <source>
        <dbReference type="EMBL" id="CAK0816546.1"/>
    </source>
</evidence>
<dbReference type="EMBL" id="CAUYUJ010006224">
    <property type="protein sequence ID" value="CAK0816546.1"/>
    <property type="molecule type" value="Genomic_DNA"/>
</dbReference>
<organism evidence="12 13">
    <name type="scientific">Prorocentrum cordatum</name>
    <dbReference type="NCBI Taxonomy" id="2364126"/>
    <lineage>
        <taxon>Eukaryota</taxon>
        <taxon>Sar</taxon>
        <taxon>Alveolata</taxon>
        <taxon>Dinophyceae</taxon>
        <taxon>Prorocentrales</taxon>
        <taxon>Prorocentraceae</taxon>
        <taxon>Prorocentrum</taxon>
    </lineage>
</organism>
<evidence type="ECO:0008006" key="14">
    <source>
        <dbReference type="Google" id="ProtNLM"/>
    </source>
</evidence>
<gene>
    <name evidence="12" type="ORF">PCOR1329_LOCUS19480</name>
</gene>
<dbReference type="SUPFAM" id="SSF56112">
    <property type="entry name" value="Protein kinase-like (PK-like)"/>
    <property type="match status" value="1"/>
</dbReference>
<protein>
    <recommendedName>
        <fullName evidence="14">Calmodulin</fullName>
    </recommendedName>
</protein>
<dbReference type="Proteomes" id="UP001189429">
    <property type="component" value="Unassembled WGS sequence"/>
</dbReference>
<dbReference type="InterPro" id="IPR008271">
    <property type="entry name" value="Ser/Thr_kinase_AS"/>
</dbReference>
<dbReference type="CDD" id="cd05117">
    <property type="entry name" value="STKc_CAMK"/>
    <property type="match status" value="1"/>
</dbReference>
<dbReference type="Gene3D" id="1.10.238.10">
    <property type="entry name" value="EF-hand"/>
    <property type="match status" value="2"/>
</dbReference>
<proteinExistence type="inferred from homology"/>
<evidence type="ECO:0000256" key="2">
    <source>
        <dbReference type="ARBA" id="ARBA00022527"/>
    </source>
</evidence>
<feature type="domain" description="EF-hand" evidence="11">
    <location>
        <begin position="394"/>
        <end position="429"/>
    </location>
</feature>
<dbReference type="PROSITE" id="PS50011">
    <property type="entry name" value="PROTEIN_KINASE_DOM"/>
    <property type="match status" value="1"/>
</dbReference>
<dbReference type="CDD" id="cd00051">
    <property type="entry name" value="EFh"/>
    <property type="match status" value="1"/>
</dbReference>
<keyword evidence="6 8" id="KW-0067">ATP-binding</keyword>
<dbReference type="PROSITE" id="PS00108">
    <property type="entry name" value="PROTEIN_KINASE_ST"/>
    <property type="match status" value="1"/>
</dbReference>
<evidence type="ECO:0000256" key="9">
    <source>
        <dbReference type="SAM" id="MobiDB-lite"/>
    </source>
</evidence>
<evidence type="ECO:0000256" key="6">
    <source>
        <dbReference type="ARBA" id="ARBA00022840"/>
    </source>
</evidence>
<dbReference type="Pfam" id="PF13499">
    <property type="entry name" value="EF-hand_7"/>
    <property type="match status" value="2"/>
</dbReference>
<evidence type="ECO:0000256" key="1">
    <source>
        <dbReference type="ARBA" id="ARBA00001946"/>
    </source>
</evidence>
<feature type="binding site" evidence="8">
    <location>
        <position position="91"/>
    </location>
    <ligand>
        <name>ATP</name>
        <dbReference type="ChEBI" id="CHEBI:30616"/>
    </ligand>
</feature>
<evidence type="ECO:0000259" key="11">
    <source>
        <dbReference type="PROSITE" id="PS50222"/>
    </source>
</evidence>
<dbReference type="InterPro" id="IPR011992">
    <property type="entry name" value="EF-hand-dom_pair"/>
</dbReference>
<comment type="cofactor">
    <cofactor evidence="1">
        <name>Mg(2+)</name>
        <dbReference type="ChEBI" id="CHEBI:18420"/>
    </cofactor>
</comment>
<dbReference type="SMART" id="SM00054">
    <property type="entry name" value="EFh"/>
    <property type="match status" value="4"/>
</dbReference>
<dbReference type="PANTHER" id="PTHR24349">
    <property type="entry name" value="SERINE/THREONINE-PROTEIN KINASE"/>
    <property type="match status" value="1"/>
</dbReference>
<dbReference type="Gene3D" id="1.10.510.10">
    <property type="entry name" value="Transferase(Phosphotransferase) domain 1"/>
    <property type="match status" value="1"/>
</dbReference>
<keyword evidence="13" id="KW-1185">Reference proteome</keyword>
<dbReference type="InterPro" id="IPR011009">
    <property type="entry name" value="Kinase-like_dom_sf"/>
</dbReference>
<dbReference type="SMART" id="SM00220">
    <property type="entry name" value="S_TKc"/>
    <property type="match status" value="1"/>
</dbReference>
<keyword evidence="2" id="KW-0723">Serine/threonine-protein kinase</keyword>
<name>A0ABN9RC50_9DINO</name>
<evidence type="ECO:0000313" key="13">
    <source>
        <dbReference type="Proteomes" id="UP001189429"/>
    </source>
</evidence>
<dbReference type="PROSITE" id="PS50222">
    <property type="entry name" value="EF_HAND_2"/>
    <property type="match status" value="2"/>
</dbReference>
<dbReference type="SUPFAM" id="SSF47473">
    <property type="entry name" value="EF-hand"/>
    <property type="match status" value="1"/>
</dbReference>
<dbReference type="InterPro" id="IPR002048">
    <property type="entry name" value="EF_hand_dom"/>
</dbReference>
<dbReference type="Pfam" id="PF00069">
    <property type="entry name" value="Pkinase"/>
    <property type="match status" value="1"/>
</dbReference>
<keyword evidence="3" id="KW-0808">Transferase</keyword>
<comment type="caution">
    <text evidence="12">The sequence shown here is derived from an EMBL/GenBank/DDBJ whole genome shotgun (WGS) entry which is preliminary data.</text>
</comment>